<reference evidence="3" key="2">
    <citation type="submission" date="2023-07" db="EMBL/GenBank/DDBJ databases">
        <authorList>
            <consortium name="Lawrence Berkeley National Laboratory"/>
            <person name="Haridas S."/>
            <person name="Hensen N."/>
            <person name="Bonometti L."/>
            <person name="Westerberg I."/>
            <person name="Brannstrom I.O."/>
            <person name="Guillou S."/>
            <person name="Cros-Aarteil S."/>
            <person name="Calhoun S."/>
            <person name="Kuo A."/>
            <person name="Mondo S."/>
            <person name="Pangilinan J."/>
            <person name="Riley R."/>
            <person name="LaButti K."/>
            <person name="Andreopoulos B."/>
            <person name="Lipzen A."/>
            <person name="Chen C."/>
            <person name="Yanf M."/>
            <person name="Daum C."/>
            <person name="Ng V."/>
            <person name="Clum A."/>
            <person name="Steindorff A."/>
            <person name="Ohm R."/>
            <person name="Martin F."/>
            <person name="Silar P."/>
            <person name="Natvig D."/>
            <person name="Lalanne C."/>
            <person name="Gautier V."/>
            <person name="Ament-velasquez S.L."/>
            <person name="Kruys A."/>
            <person name="Hutchinson M.I."/>
            <person name="Powell A.J."/>
            <person name="Barry K."/>
            <person name="Miller A.N."/>
            <person name="Grigoriev I.V."/>
            <person name="Debuchy R."/>
            <person name="Gladieux P."/>
            <person name="Thoren M.H."/>
            <person name="Johannesson H."/>
        </authorList>
    </citation>
    <scope>NUCLEOTIDE SEQUENCE</scope>
    <source>
        <strain evidence="3">FGSC 1904</strain>
    </source>
</reference>
<gene>
    <name evidence="3" type="ORF">B0T20DRAFT_477577</name>
</gene>
<reference evidence="3" key="1">
    <citation type="journal article" date="2023" name="Mol. Phylogenet. Evol.">
        <title>Genome-scale phylogeny and comparative genomics of the fungal order Sordariales.</title>
        <authorList>
            <person name="Hensen N."/>
            <person name="Bonometti L."/>
            <person name="Westerberg I."/>
            <person name="Brannstrom I.O."/>
            <person name="Guillou S."/>
            <person name="Cros-Aarteil S."/>
            <person name="Calhoun S."/>
            <person name="Haridas S."/>
            <person name="Kuo A."/>
            <person name="Mondo S."/>
            <person name="Pangilinan J."/>
            <person name="Riley R."/>
            <person name="LaButti K."/>
            <person name="Andreopoulos B."/>
            <person name="Lipzen A."/>
            <person name="Chen C."/>
            <person name="Yan M."/>
            <person name="Daum C."/>
            <person name="Ng V."/>
            <person name="Clum A."/>
            <person name="Steindorff A."/>
            <person name="Ohm R.A."/>
            <person name="Martin F."/>
            <person name="Silar P."/>
            <person name="Natvig D.O."/>
            <person name="Lalanne C."/>
            <person name="Gautier V."/>
            <person name="Ament-Velasquez S.L."/>
            <person name="Kruys A."/>
            <person name="Hutchinson M.I."/>
            <person name="Powell A.J."/>
            <person name="Barry K."/>
            <person name="Miller A.N."/>
            <person name="Grigoriev I.V."/>
            <person name="Debuchy R."/>
            <person name="Gladieux P."/>
            <person name="Hiltunen Thoren M."/>
            <person name="Johannesson H."/>
        </authorList>
    </citation>
    <scope>NUCLEOTIDE SEQUENCE</scope>
    <source>
        <strain evidence="3">FGSC 1904</strain>
    </source>
</reference>
<dbReference type="Pfam" id="PF21762">
    <property type="entry name" value="DEDDh_C"/>
    <property type="match status" value="1"/>
</dbReference>
<protein>
    <recommendedName>
        <fullName evidence="2">Gfd2/YDR514C-like C-terminal domain-containing protein</fullName>
    </recommendedName>
</protein>
<evidence type="ECO:0000259" key="2">
    <source>
        <dbReference type="Pfam" id="PF21762"/>
    </source>
</evidence>
<name>A0AAE0PGT9_SORBR</name>
<keyword evidence="4" id="KW-1185">Reference proteome</keyword>
<accession>A0AAE0PGT9</accession>
<organism evidence="3 4">
    <name type="scientific">Sordaria brevicollis</name>
    <dbReference type="NCBI Taxonomy" id="83679"/>
    <lineage>
        <taxon>Eukaryota</taxon>
        <taxon>Fungi</taxon>
        <taxon>Dikarya</taxon>
        <taxon>Ascomycota</taxon>
        <taxon>Pezizomycotina</taxon>
        <taxon>Sordariomycetes</taxon>
        <taxon>Sordariomycetidae</taxon>
        <taxon>Sordariales</taxon>
        <taxon>Sordariaceae</taxon>
        <taxon>Sordaria</taxon>
    </lineage>
</organism>
<evidence type="ECO:0000313" key="4">
    <source>
        <dbReference type="Proteomes" id="UP001281003"/>
    </source>
</evidence>
<feature type="compositionally biased region" description="Polar residues" evidence="1">
    <location>
        <begin position="325"/>
        <end position="354"/>
    </location>
</feature>
<comment type="caution">
    <text evidence="3">The sequence shown here is derived from an EMBL/GenBank/DDBJ whole genome shotgun (WGS) entry which is preliminary data.</text>
</comment>
<feature type="region of interest" description="Disordered" evidence="1">
    <location>
        <begin position="311"/>
        <end position="391"/>
    </location>
</feature>
<dbReference type="Proteomes" id="UP001281003">
    <property type="component" value="Unassembled WGS sequence"/>
</dbReference>
<evidence type="ECO:0000313" key="3">
    <source>
        <dbReference type="EMBL" id="KAK3399736.1"/>
    </source>
</evidence>
<proteinExistence type="predicted"/>
<sequence>MYPSGEYSSDDEVSKAVTSPAPPVVLSFQGLFSFKDGVKDTILCSIDFEQVDHVRQGTDLARMSEIGVAIYDPRLVRSTPPGETSTTPNLNETFIQLVRSMIAYHIIIGEWQGMTENTCRAFWHKDRTNRSGMFMRGKAHTARPYHCQFARSTIMKRDEAIEWLKKLLKSLTTQILTAEESEKGEEREVRLLFWNSLLEDKIFHEAGIGLPEVGKNIQGWDLQSWMPFRCRFRGQAGGEKAFRSLGVLGTAPDTVLHNATNDATSQLLGLLRLLATSSEDEWETWLTQKVDLPPIALDWIDKSIYEHNINMSPEVTSRNRKSRQPRSNYGNRVQNQQLRRQPSLNNSMNAPITDNETDATPRPIMDSPVDENEAHGQKETENKNQQESGGS</sequence>
<dbReference type="AlphaFoldDB" id="A0AAE0PGT9"/>
<feature type="domain" description="Gfd2/YDR514C-like C-terminal" evidence="2">
    <location>
        <begin position="136"/>
        <end position="271"/>
    </location>
</feature>
<feature type="compositionally biased region" description="Basic and acidic residues" evidence="1">
    <location>
        <begin position="372"/>
        <end position="384"/>
    </location>
</feature>
<dbReference type="InterPro" id="IPR048519">
    <property type="entry name" value="Gfd2/YDR514C-like_C"/>
</dbReference>
<evidence type="ECO:0000256" key="1">
    <source>
        <dbReference type="SAM" id="MobiDB-lite"/>
    </source>
</evidence>
<dbReference type="EMBL" id="JAUTDP010000004">
    <property type="protein sequence ID" value="KAK3399736.1"/>
    <property type="molecule type" value="Genomic_DNA"/>
</dbReference>